<feature type="region of interest" description="Disordered" evidence="1">
    <location>
        <begin position="1"/>
        <end position="24"/>
    </location>
</feature>
<dbReference type="EMBL" id="BQKI01000079">
    <property type="protein sequence ID" value="GJN26241.1"/>
    <property type="molecule type" value="Genomic_DNA"/>
</dbReference>
<dbReference type="Proteomes" id="UP001054889">
    <property type="component" value="Unassembled WGS sequence"/>
</dbReference>
<feature type="compositionally biased region" description="Basic and acidic residues" evidence="1">
    <location>
        <begin position="14"/>
        <end position="24"/>
    </location>
</feature>
<reference evidence="2" key="1">
    <citation type="journal article" date="2018" name="DNA Res.">
        <title>Multiple hybrid de novo genome assembly of finger millet, an orphan allotetraploid crop.</title>
        <authorList>
            <person name="Hatakeyama M."/>
            <person name="Aluri S."/>
            <person name="Balachadran M.T."/>
            <person name="Sivarajan S.R."/>
            <person name="Patrignani A."/>
            <person name="Gruter S."/>
            <person name="Poveda L."/>
            <person name="Shimizu-Inatsugi R."/>
            <person name="Baeten J."/>
            <person name="Francoijs K.J."/>
            <person name="Nataraja K.N."/>
            <person name="Reddy Y.A.N."/>
            <person name="Phadnis S."/>
            <person name="Ravikumar R.L."/>
            <person name="Schlapbach R."/>
            <person name="Sreeman S.M."/>
            <person name="Shimizu K.K."/>
        </authorList>
    </citation>
    <scope>NUCLEOTIDE SEQUENCE</scope>
</reference>
<proteinExistence type="predicted"/>
<evidence type="ECO:0000313" key="3">
    <source>
        <dbReference type="Proteomes" id="UP001054889"/>
    </source>
</evidence>
<dbReference type="GO" id="GO:0005737">
    <property type="term" value="C:cytoplasm"/>
    <property type="evidence" value="ECO:0007669"/>
    <property type="project" value="TreeGrafter"/>
</dbReference>
<dbReference type="PANTHER" id="PTHR12601">
    <property type="entry name" value="EUKARYOTIC TRANSLATION INITIATION FACTOR 3 SUBUNIT EIF-3"/>
    <property type="match status" value="1"/>
</dbReference>
<name>A0AAV5EUH0_ELECO</name>
<reference evidence="2" key="2">
    <citation type="submission" date="2021-12" db="EMBL/GenBank/DDBJ databases">
        <title>Resequencing data analysis of finger millet.</title>
        <authorList>
            <person name="Hatakeyama M."/>
            <person name="Aluri S."/>
            <person name="Balachadran M.T."/>
            <person name="Sivarajan S.R."/>
            <person name="Poveda L."/>
            <person name="Shimizu-Inatsugi R."/>
            <person name="Schlapbach R."/>
            <person name="Sreeman S.M."/>
            <person name="Shimizu K.K."/>
        </authorList>
    </citation>
    <scope>NUCLEOTIDE SEQUENCE</scope>
</reference>
<gene>
    <name evidence="2" type="primary">gb14159</name>
    <name evidence="2" type="ORF">PR202_gb14159</name>
</gene>
<sequence>MAPRAGRGKGRGGGKGDKRKKEEKVVPSVVDVTVVTPDESQVTLKSISTDRVLDVRKLLGSNVETCHLTDYSLSHVARGQRLDDGVEIVALKPCTLTIVEGMW</sequence>
<evidence type="ECO:0000313" key="2">
    <source>
        <dbReference type="EMBL" id="GJN26241.1"/>
    </source>
</evidence>
<feature type="compositionally biased region" description="Basic residues" evidence="1">
    <location>
        <begin position="1"/>
        <end position="12"/>
    </location>
</feature>
<dbReference type="InterPro" id="IPR027523">
    <property type="entry name" value="CLU_prot"/>
</dbReference>
<dbReference type="AlphaFoldDB" id="A0AAV5EUH0"/>
<dbReference type="PANTHER" id="PTHR12601:SF45">
    <property type="entry name" value="PROTEIN REDUCED CHLOROPLAST COVERAGE 3"/>
    <property type="match status" value="1"/>
</dbReference>
<organism evidence="2 3">
    <name type="scientific">Eleusine coracana subsp. coracana</name>
    <dbReference type="NCBI Taxonomy" id="191504"/>
    <lineage>
        <taxon>Eukaryota</taxon>
        <taxon>Viridiplantae</taxon>
        <taxon>Streptophyta</taxon>
        <taxon>Embryophyta</taxon>
        <taxon>Tracheophyta</taxon>
        <taxon>Spermatophyta</taxon>
        <taxon>Magnoliopsida</taxon>
        <taxon>Liliopsida</taxon>
        <taxon>Poales</taxon>
        <taxon>Poaceae</taxon>
        <taxon>PACMAD clade</taxon>
        <taxon>Chloridoideae</taxon>
        <taxon>Cynodonteae</taxon>
        <taxon>Eleusininae</taxon>
        <taxon>Eleusine</taxon>
    </lineage>
</organism>
<comment type="caution">
    <text evidence="2">The sequence shown here is derived from an EMBL/GenBank/DDBJ whole genome shotgun (WGS) entry which is preliminary data.</text>
</comment>
<evidence type="ECO:0000256" key="1">
    <source>
        <dbReference type="SAM" id="MobiDB-lite"/>
    </source>
</evidence>
<keyword evidence="3" id="KW-1185">Reference proteome</keyword>
<protein>
    <submittedName>
        <fullName evidence="2">Uncharacterized protein</fullName>
    </submittedName>
</protein>
<accession>A0AAV5EUH0</accession>